<proteinExistence type="predicted"/>
<reference evidence="1 2" key="1">
    <citation type="journal article" date="2010" name="Science">
        <title>Genomic analysis of organismal complexity in the multicellular green alga Volvox carteri.</title>
        <authorList>
            <person name="Prochnik S.E."/>
            <person name="Umen J."/>
            <person name="Nedelcu A.M."/>
            <person name="Hallmann A."/>
            <person name="Miller S.M."/>
            <person name="Nishii I."/>
            <person name="Ferris P."/>
            <person name="Kuo A."/>
            <person name="Mitros T."/>
            <person name="Fritz-Laylin L.K."/>
            <person name="Hellsten U."/>
            <person name="Chapman J."/>
            <person name="Simakov O."/>
            <person name="Rensing S.A."/>
            <person name="Terry A."/>
            <person name="Pangilinan J."/>
            <person name="Kapitonov V."/>
            <person name="Jurka J."/>
            <person name="Salamov A."/>
            <person name="Shapiro H."/>
            <person name="Schmutz J."/>
            <person name="Grimwood J."/>
            <person name="Lindquist E."/>
            <person name="Lucas S."/>
            <person name="Grigoriev I.V."/>
            <person name="Schmitt R."/>
            <person name="Kirk D."/>
            <person name="Rokhsar D.S."/>
        </authorList>
    </citation>
    <scope>NUCLEOTIDE SEQUENCE [LARGE SCALE GENOMIC DNA]</scope>
    <source>
        <strain evidence="2">f. Nagariensis / Eve</strain>
    </source>
</reference>
<name>D8U1C9_VOLCA</name>
<evidence type="ECO:0000313" key="1">
    <source>
        <dbReference type="EMBL" id="EFJ46534.1"/>
    </source>
</evidence>
<dbReference type="KEGG" id="vcn:VOLCADRAFT_93105"/>
<dbReference type="InParanoid" id="D8U1C9"/>
<evidence type="ECO:0000313" key="2">
    <source>
        <dbReference type="Proteomes" id="UP000001058"/>
    </source>
</evidence>
<sequence length="658" mass="69669">MHRCCTLGRFFCSPLPCSVANQLKTTVLYTPALAILPSVAYVEYGKVPKMYLGPCTAINDTSGCSVFALGLTVYGDGRRMLLDLTGSITVQPTISCEQGSGDSKKQCKTCTMEMLHLPRGCLPGTYKYKFTASNGYSEVTSYRTVHVYYKSSTLVSFPSPLSAPANFKYNSATLVAEHAAAINTSVASLADTSASILPALITMNATEPYKMAFSYAANRLASLGYDSSDIQLLGASTEQVSSATTVLRVAAAIHTYLPSAVHRGAVADFNNFTSLFMDDPSFRHEKLLEVFGYDTSTGTVHLAGDADVSGITHHRRELSEMQPDDASDLKHSLAVHYPANSVGGSIEGHLARGSRAQKALELDGTSHGIVEDLILELLMANIHNRDRGGGGSSIPDRDATGDVYHHTLVPAAGRWLVAIAEALWLPLRLLTPQKDIGADTSGGDATMVTGLPNLTPRMPMLIEALSQQAVELAMEASSIAARMSSGDLDSGPQAADLRQSAEEMLSYSQLLTDMTSVAVDTQASLDEIIITQKELRSVLAAAAGASAAMQSLVTTAAAASNANADAAATAARQLLIDLEAGASTSASAAVKAMHLAEAALGEVEYVWINCGDDLADDTQRALLQWRFHINVYSTTDVDAGDDNPTAGVSNVMSPYQSI</sequence>
<protein>
    <submittedName>
        <fullName evidence="1">Uncharacterized protein</fullName>
    </submittedName>
</protein>
<keyword evidence="2" id="KW-1185">Reference proteome</keyword>
<dbReference type="RefSeq" id="XP_002952391.1">
    <property type="nucleotide sequence ID" value="XM_002952345.1"/>
</dbReference>
<dbReference type="AlphaFoldDB" id="D8U1C9"/>
<dbReference type="Proteomes" id="UP000001058">
    <property type="component" value="Unassembled WGS sequence"/>
</dbReference>
<gene>
    <name evidence="1" type="ORF">VOLCADRAFT_93105</name>
</gene>
<accession>D8U1C9</accession>
<organism evidence="2">
    <name type="scientific">Volvox carteri f. nagariensis</name>
    <dbReference type="NCBI Taxonomy" id="3068"/>
    <lineage>
        <taxon>Eukaryota</taxon>
        <taxon>Viridiplantae</taxon>
        <taxon>Chlorophyta</taxon>
        <taxon>core chlorophytes</taxon>
        <taxon>Chlorophyceae</taxon>
        <taxon>CS clade</taxon>
        <taxon>Chlamydomonadales</taxon>
        <taxon>Volvocaceae</taxon>
        <taxon>Volvox</taxon>
    </lineage>
</organism>
<dbReference type="GeneID" id="9628721"/>
<dbReference type="EMBL" id="GL378350">
    <property type="protein sequence ID" value="EFJ46534.1"/>
    <property type="molecule type" value="Genomic_DNA"/>
</dbReference>